<dbReference type="InterPro" id="IPR001048">
    <property type="entry name" value="Asp/Glu/Uridylate_kinase"/>
</dbReference>
<dbReference type="Pfam" id="PF01472">
    <property type="entry name" value="PUA"/>
    <property type="match status" value="1"/>
</dbReference>
<dbReference type="FunFam" id="3.40.1160.10:FF:000006">
    <property type="entry name" value="Glutamate 5-kinase"/>
    <property type="match status" value="1"/>
</dbReference>
<feature type="domain" description="PUA" evidence="8">
    <location>
        <begin position="272"/>
        <end position="351"/>
    </location>
</feature>
<dbReference type="PANTHER" id="PTHR43654:SF1">
    <property type="entry name" value="ISOPENTENYL PHOSPHATE KINASE"/>
    <property type="match status" value="1"/>
</dbReference>
<dbReference type="GO" id="GO:0005829">
    <property type="term" value="C:cytosol"/>
    <property type="evidence" value="ECO:0007669"/>
    <property type="project" value="TreeGrafter"/>
</dbReference>
<dbReference type="GO" id="GO:0003723">
    <property type="term" value="F:RNA binding"/>
    <property type="evidence" value="ECO:0007669"/>
    <property type="project" value="InterPro"/>
</dbReference>
<dbReference type="Gene3D" id="3.40.1160.10">
    <property type="entry name" value="Acetylglutamate kinase-like"/>
    <property type="match status" value="1"/>
</dbReference>
<gene>
    <name evidence="9" type="ORF">METZ01_LOCUS21542</name>
</gene>
<dbReference type="AlphaFoldDB" id="A0A381PQE9"/>
<dbReference type="NCBIfam" id="TIGR01027">
    <property type="entry name" value="proB"/>
    <property type="match status" value="1"/>
</dbReference>
<organism evidence="9">
    <name type="scientific">marine metagenome</name>
    <dbReference type="NCBI Taxonomy" id="408172"/>
    <lineage>
        <taxon>unclassified sequences</taxon>
        <taxon>metagenomes</taxon>
        <taxon>ecological metagenomes</taxon>
    </lineage>
</organism>
<protein>
    <recommendedName>
        <fullName evidence="8">PUA domain-containing protein</fullName>
    </recommendedName>
</protein>
<dbReference type="GO" id="GO:0005524">
    <property type="term" value="F:ATP binding"/>
    <property type="evidence" value="ECO:0007669"/>
    <property type="project" value="UniProtKB-KW"/>
</dbReference>
<dbReference type="CDD" id="cd21157">
    <property type="entry name" value="PUA_G5K"/>
    <property type="match status" value="1"/>
</dbReference>
<dbReference type="HAMAP" id="MF_00456">
    <property type="entry name" value="ProB"/>
    <property type="match status" value="1"/>
</dbReference>
<keyword evidence="5" id="KW-0547">Nucleotide-binding</keyword>
<evidence type="ECO:0000256" key="3">
    <source>
        <dbReference type="ARBA" id="ARBA00022650"/>
    </source>
</evidence>
<dbReference type="InterPro" id="IPR036393">
    <property type="entry name" value="AceGlu_kinase-like_sf"/>
</dbReference>
<dbReference type="PROSITE" id="PS00902">
    <property type="entry name" value="GLUTAMATE_5_KINASE"/>
    <property type="match status" value="1"/>
</dbReference>
<keyword evidence="7" id="KW-0067">ATP-binding</keyword>
<dbReference type="SUPFAM" id="SSF88697">
    <property type="entry name" value="PUA domain-like"/>
    <property type="match status" value="1"/>
</dbReference>
<evidence type="ECO:0000256" key="4">
    <source>
        <dbReference type="ARBA" id="ARBA00022679"/>
    </source>
</evidence>
<dbReference type="PIRSF" id="PIRSF000729">
    <property type="entry name" value="GK"/>
    <property type="match status" value="1"/>
</dbReference>
<proteinExistence type="inferred from homology"/>
<evidence type="ECO:0000256" key="6">
    <source>
        <dbReference type="ARBA" id="ARBA00022777"/>
    </source>
</evidence>
<dbReference type="Gene3D" id="2.30.130.10">
    <property type="entry name" value="PUA domain"/>
    <property type="match status" value="1"/>
</dbReference>
<dbReference type="CDD" id="cd04242">
    <property type="entry name" value="AAK_G5K_ProB"/>
    <property type="match status" value="1"/>
</dbReference>
<evidence type="ECO:0000256" key="2">
    <source>
        <dbReference type="ARBA" id="ARBA00022605"/>
    </source>
</evidence>
<keyword evidence="4" id="KW-0808">Transferase</keyword>
<dbReference type="Pfam" id="PF00696">
    <property type="entry name" value="AA_kinase"/>
    <property type="match status" value="1"/>
</dbReference>
<reference evidence="9" key="1">
    <citation type="submission" date="2018-05" db="EMBL/GenBank/DDBJ databases">
        <authorList>
            <person name="Lanie J.A."/>
            <person name="Ng W.-L."/>
            <person name="Kazmierczak K.M."/>
            <person name="Andrzejewski T.M."/>
            <person name="Davidsen T.M."/>
            <person name="Wayne K.J."/>
            <person name="Tettelin H."/>
            <person name="Glass J.I."/>
            <person name="Rusch D."/>
            <person name="Podicherti R."/>
            <person name="Tsui H.-C.T."/>
            <person name="Winkler M.E."/>
        </authorList>
    </citation>
    <scope>NUCLEOTIDE SEQUENCE</scope>
</reference>
<dbReference type="PANTHER" id="PTHR43654">
    <property type="entry name" value="GLUTAMATE 5-KINASE"/>
    <property type="match status" value="1"/>
</dbReference>
<name>A0A381PQE9_9ZZZZ</name>
<dbReference type="InterPro" id="IPR015947">
    <property type="entry name" value="PUA-like_sf"/>
</dbReference>
<dbReference type="InterPro" id="IPR019797">
    <property type="entry name" value="Glutamate_5-kinase_CS"/>
</dbReference>
<sequence>MRVIVKIGTSSLTSESGEVKLSALSKLVNEVVEARSAGHEVIVVTSGAITAGVQRLGIDRPEEPELLQAVSAVGQIDLMRAYGDSFGSHGVATGQVLLAPHDFRDRNQYLHAQATFEHLLKLNVVPVVNENDAVADDAIRYGDNDRIAALVANLLSADLLVLLTDTAGVLTADPRTQPEATLIEEITATDKSIEEVAGNAGVRGSGGMASKLAAAKMASWSGVRTVIAGAGRQNVIADAISAAPGTGTSIPARNTHVAARKLWIGFAVSARAHIVVDDGAVKALSNDGGSLLIAGIVTIEGEFGPGDAVEIDDRSGQLFAKGLISLGSDDVDRWKGCRTEDLPSGMSPVVVHRDDLVVLNSSE</sequence>
<keyword evidence="2" id="KW-0028">Amino-acid biosynthesis</keyword>
<evidence type="ECO:0000256" key="5">
    <source>
        <dbReference type="ARBA" id="ARBA00022741"/>
    </source>
</evidence>
<dbReference type="EMBL" id="UINC01001040">
    <property type="protein sequence ID" value="SUZ68688.1"/>
    <property type="molecule type" value="Genomic_DNA"/>
</dbReference>
<evidence type="ECO:0000259" key="8">
    <source>
        <dbReference type="SMART" id="SM00359"/>
    </source>
</evidence>
<dbReference type="InterPro" id="IPR011529">
    <property type="entry name" value="Glu_5kinase"/>
</dbReference>
<keyword evidence="1" id="KW-0963">Cytoplasm</keyword>
<evidence type="ECO:0000313" key="9">
    <source>
        <dbReference type="EMBL" id="SUZ68688.1"/>
    </source>
</evidence>
<dbReference type="PRINTS" id="PR00474">
    <property type="entry name" value="GLU5KINASE"/>
</dbReference>
<dbReference type="GO" id="GO:0008652">
    <property type="term" value="P:amino acid biosynthetic process"/>
    <property type="evidence" value="ECO:0007669"/>
    <property type="project" value="UniProtKB-KW"/>
</dbReference>
<accession>A0A381PQE9</accession>
<evidence type="ECO:0000256" key="7">
    <source>
        <dbReference type="ARBA" id="ARBA00022840"/>
    </source>
</evidence>
<dbReference type="InterPro" id="IPR041739">
    <property type="entry name" value="G5K_ProB"/>
</dbReference>
<dbReference type="SUPFAM" id="SSF53633">
    <property type="entry name" value="Carbamate kinase-like"/>
    <property type="match status" value="1"/>
</dbReference>
<dbReference type="GO" id="GO:0004349">
    <property type="term" value="F:glutamate 5-kinase activity"/>
    <property type="evidence" value="ECO:0007669"/>
    <property type="project" value="InterPro"/>
</dbReference>
<dbReference type="InterPro" id="IPR005715">
    <property type="entry name" value="Glu_5kinase/COase_Synthase"/>
</dbReference>
<keyword evidence="6" id="KW-0418">Kinase</keyword>
<dbReference type="PROSITE" id="PS50890">
    <property type="entry name" value="PUA"/>
    <property type="match status" value="1"/>
</dbReference>
<dbReference type="InterPro" id="IPR002478">
    <property type="entry name" value="PUA"/>
</dbReference>
<dbReference type="InterPro" id="IPR001057">
    <property type="entry name" value="Glu/AcGlu_kinase"/>
</dbReference>
<keyword evidence="3" id="KW-0641">Proline biosynthesis</keyword>
<dbReference type="InterPro" id="IPR036974">
    <property type="entry name" value="PUA_sf"/>
</dbReference>
<dbReference type="SMART" id="SM00359">
    <property type="entry name" value="PUA"/>
    <property type="match status" value="1"/>
</dbReference>
<evidence type="ECO:0000256" key="1">
    <source>
        <dbReference type="ARBA" id="ARBA00022490"/>
    </source>
</evidence>